<feature type="domain" description="Metallo-beta-lactamase" evidence="1">
    <location>
        <begin position="23"/>
        <end position="208"/>
    </location>
</feature>
<evidence type="ECO:0000313" key="3">
    <source>
        <dbReference type="Proteomes" id="UP001561046"/>
    </source>
</evidence>
<dbReference type="Gene3D" id="3.60.15.10">
    <property type="entry name" value="Ribonuclease Z/Hydroxyacylglutathione hydrolase-like"/>
    <property type="match status" value="1"/>
</dbReference>
<dbReference type="InterPro" id="IPR050855">
    <property type="entry name" value="NDM-1-like"/>
</dbReference>
<dbReference type="GO" id="GO:0016787">
    <property type="term" value="F:hydrolase activity"/>
    <property type="evidence" value="ECO:0007669"/>
    <property type="project" value="UniProtKB-KW"/>
</dbReference>
<keyword evidence="3" id="KW-1185">Reference proteome</keyword>
<sequence length="315" mass="34019">MNLPSLPPGMTVLERGWLSANNIVFAALAGDEPGAAVVDTGYVVHAAQTLALIESALQGQPLTRILNTHLHSDHCGGNAALQAAHPRVQTFIAPGQAEEVRRWDESALSYAPTGQDCPRFAINGLLQPGTLVRLAGRNWEIHGAPGHDPHSIILFEPHSRTLISADALWENGFGVVFPEIEGITAFDEVSATLDVIEGLKPELVVPGHGSVFADVSSALAVARRRLDGFVQSPARHASYAAKVLLKYKLLEWQQIGLAELAVWIRQTPYFGMLHRRYFAGQSAEQWLQDLVQSLVASGAARLQSDPGQSPLLLNC</sequence>
<dbReference type="RefSeq" id="WP_369337774.1">
    <property type="nucleotide sequence ID" value="NZ_JBFYGN010000006.1"/>
</dbReference>
<dbReference type="CDD" id="cd06262">
    <property type="entry name" value="metallo-hydrolase-like_MBL-fold"/>
    <property type="match status" value="1"/>
</dbReference>
<dbReference type="SMART" id="SM00849">
    <property type="entry name" value="Lactamase_B"/>
    <property type="match status" value="1"/>
</dbReference>
<gene>
    <name evidence="2" type="ORF">AB6724_06930</name>
</gene>
<reference evidence="2 3" key="1">
    <citation type="journal article" date="2013" name="Int. J. Syst. Evol. Microbiol.">
        <title>Comamonas guangdongensis sp. nov., isolated from subterranean forest sediment, and emended description of the genus Comamonas.</title>
        <authorList>
            <person name="Zhang J."/>
            <person name="Wang Y."/>
            <person name="Zhou S."/>
            <person name="Wu C."/>
            <person name="He J."/>
            <person name="Li F."/>
        </authorList>
    </citation>
    <scope>NUCLEOTIDE SEQUENCE [LARGE SCALE GENOMIC DNA]</scope>
    <source>
        <strain evidence="2 3">CCTCC AB2011133</strain>
    </source>
</reference>
<proteinExistence type="predicted"/>
<dbReference type="SUPFAM" id="SSF56281">
    <property type="entry name" value="Metallo-hydrolase/oxidoreductase"/>
    <property type="match status" value="1"/>
</dbReference>
<dbReference type="InterPro" id="IPR001279">
    <property type="entry name" value="Metallo-B-lactamas"/>
</dbReference>
<dbReference type="PANTHER" id="PTHR42951:SF14">
    <property type="entry name" value="METALLO-BETA-LACTAMASE SUPERFAMILY PROTEIN"/>
    <property type="match status" value="1"/>
</dbReference>
<protein>
    <submittedName>
        <fullName evidence="2">MBL fold metallo-hydrolase</fullName>
        <ecNumber evidence="2">3.-.-.-</ecNumber>
    </submittedName>
</protein>
<dbReference type="EMBL" id="JBFYGN010000006">
    <property type="protein sequence ID" value="MEX8192571.1"/>
    <property type="molecule type" value="Genomic_DNA"/>
</dbReference>
<name>A0ABV3ZSK4_9BURK</name>
<keyword evidence="2" id="KW-0378">Hydrolase</keyword>
<dbReference type="EC" id="3.-.-.-" evidence="2"/>
<evidence type="ECO:0000259" key="1">
    <source>
        <dbReference type="SMART" id="SM00849"/>
    </source>
</evidence>
<evidence type="ECO:0000313" key="2">
    <source>
        <dbReference type="EMBL" id="MEX8192571.1"/>
    </source>
</evidence>
<comment type="caution">
    <text evidence="2">The sequence shown here is derived from an EMBL/GenBank/DDBJ whole genome shotgun (WGS) entry which is preliminary data.</text>
</comment>
<dbReference type="PANTHER" id="PTHR42951">
    <property type="entry name" value="METALLO-BETA-LACTAMASE DOMAIN-CONTAINING"/>
    <property type="match status" value="1"/>
</dbReference>
<dbReference type="Proteomes" id="UP001561046">
    <property type="component" value="Unassembled WGS sequence"/>
</dbReference>
<dbReference type="InterPro" id="IPR036866">
    <property type="entry name" value="RibonucZ/Hydroxyglut_hydro"/>
</dbReference>
<dbReference type="Pfam" id="PF00753">
    <property type="entry name" value="Lactamase_B"/>
    <property type="match status" value="1"/>
</dbReference>
<accession>A0ABV3ZSK4</accession>
<organism evidence="2 3">
    <name type="scientific">Comamonas guangdongensis</name>
    <dbReference type="NCBI Taxonomy" id="510515"/>
    <lineage>
        <taxon>Bacteria</taxon>
        <taxon>Pseudomonadati</taxon>
        <taxon>Pseudomonadota</taxon>
        <taxon>Betaproteobacteria</taxon>
        <taxon>Burkholderiales</taxon>
        <taxon>Comamonadaceae</taxon>
        <taxon>Comamonas</taxon>
    </lineage>
</organism>